<dbReference type="InterPro" id="IPR025736">
    <property type="entry name" value="PucR_C-HTH_dom"/>
</dbReference>
<dbReference type="InterPro" id="IPR042070">
    <property type="entry name" value="PucR_C-HTH_sf"/>
</dbReference>
<evidence type="ECO:0000313" key="4">
    <source>
        <dbReference type="Proteomes" id="UP000656881"/>
    </source>
</evidence>
<dbReference type="Proteomes" id="UP000656881">
    <property type="component" value="Unassembled WGS sequence"/>
</dbReference>
<dbReference type="PANTHER" id="PTHR33744">
    <property type="entry name" value="CARBOHYDRATE DIACID REGULATOR"/>
    <property type="match status" value="1"/>
</dbReference>
<sequence>MHVDHLLTIEGLGITLVWGDEHLMSREIAGVTATDLEDPTRFLEPGEIVLSGLVWWRPDDGRARADRFVAALRAGGAVALLAGEETHGAVPGELVDACRAHRVALLSVPARTSFRAVTEAVYLRQWGDLSRRPAPHHALPENVRGQLSRLLELGAGPAELLESAFAHLGTPACHLLTSSGRTVARTSSAPALPAPEAARRLHGATGTTLRVQADATAYDAWHLHLGEEDAAPPRVLHEIAEVLAQHRHRHGGGDVARERARAHDALIALIALADTAAPDADALAEAVRSCGLPGEGAYRVVVAAPEGGGRHPDAGRDLLAEALRHLRAAAASAPVSASATSALFTAASAYFALAPRPGGEAVAVVHTGADDELPERLREVWPLLHACRPDAVPHAGVSARVKGPAELGRALVQARYALAGARNTAPGAARVTAVDDLSTLEALLAGVPDDVRAAYRSSTLGPLLKESKASYGMLLETLEVFLGNNGSWARTAKALHLHVNTVHYRIQRVEALTGRDLSRLDHKLDLRAALLCR</sequence>
<comment type="caution">
    <text evidence="3">The sequence shown here is derived from an EMBL/GenBank/DDBJ whole genome shotgun (WGS) entry which is preliminary data.</text>
</comment>
<evidence type="ECO:0000259" key="2">
    <source>
        <dbReference type="Pfam" id="PF13556"/>
    </source>
</evidence>
<dbReference type="Pfam" id="PF13556">
    <property type="entry name" value="HTH_30"/>
    <property type="match status" value="1"/>
</dbReference>
<dbReference type="InterPro" id="IPR051448">
    <property type="entry name" value="CdaR-like_regulators"/>
</dbReference>
<protein>
    <recommendedName>
        <fullName evidence="5">PucR family transcriptional regulator</fullName>
    </recommendedName>
</protein>
<organism evidence="3 4">
    <name type="scientific">Streptomyces lasiicapitis</name>
    <dbReference type="NCBI Taxonomy" id="1923961"/>
    <lineage>
        <taxon>Bacteria</taxon>
        <taxon>Bacillati</taxon>
        <taxon>Actinomycetota</taxon>
        <taxon>Actinomycetes</taxon>
        <taxon>Kitasatosporales</taxon>
        <taxon>Streptomycetaceae</taxon>
        <taxon>Streptomyces</taxon>
    </lineage>
</organism>
<dbReference type="PANTHER" id="PTHR33744:SF17">
    <property type="entry name" value="CONSERVED PROTEIN"/>
    <property type="match status" value="1"/>
</dbReference>
<gene>
    <name evidence="3" type="ORF">GCM10012286_13670</name>
</gene>
<reference evidence="4" key="1">
    <citation type="journal article" date="2019" name="Int. J. Syst. Evol. Microbiol.">
        <title>The Global Catalogue of Microorganisms (GCM) 10K type strain sequencing project: providing services to taxonomists for standard genome sequencing and annotation.</title>
        <authorList>
            <consortium name="The Broad Institute Genomics Platform"/>
            <consortium name="The Broad Institute Genome Sequencing Center for Infectious Disease"/>
            <person name="Wu L."/>
            <person name="Ma J."/>
        </authorList>
    </citation>
    <scope>NUCLEOTIDE SEQUENCE [LARGE SCALE GENOMIC DNA]</scope>
    <source>
        <strain evidence="4">CGMCC 4.7349</strain>
    </source>
</reference>
<dbReference type="Gene3D" id="1.10.10.2840">
    <property type="entry name" value="PucR C-terminal helix-turn-helix domain"/>
    <property type="match status" value="1"/>
</dbReference>
<evidence type="ECO:0000313" key="3">
    <source>
        <dbReference type="EMBL" id="GGO38518.1"/>
    </source>
</evidence>
<feature type="domain" description="PucR C-terminal helix-turn-helix" evidence="2">
    <location>
        <begin position="474"/>
        <end position="531"/>
    </location>
</feature>
<feature type="domain" description="Purine catabolism PurC-like" evidence="1">
    <location>
        <begin position="12"/>
        <end position="122"/>
    </location>
</feature>
<accession>A0ABQ2LLB2</accession>
<name>A0ABQ2LLB2_9ACTN</name>
<dbReference type="EMBL" id="BMNG01000003">
    <property type="protein sequence ID" value="GGO38518.1"/>
    <property type="molecule type" value="Genomic_DNA"/>
</dbReference>
<keyword evidence="4" id="KW-1185">Reference proteome</keyword>
<dbReference type="Pfam" id="PF07905">
    <property type="entry name" value="PucR"/>
    <property type="match status" value="1"/>
</dbReference>
<evidence type="ECO:0008006" key="5">
    <source>
        <dbReference type="Google" id="ProtNLM"/>
    </source>
</evidence>
<proteinExistence type="predicted"/>
<evidence type="ECO:0000259" key="1">
    <source>
        <dbReference type="Pfam" id="PF07905"/>
    </source>
</evidence>
<dbReference type="RefSeq" id="WP_189173230.1">
    <property type="nucleotide sequence ID" value="NZ_BMNG01000003.1"/>
</dbReference>
<dbReference type="InterPro" id="IPR012914">
    <property type="entry name" value="PucR_dom"/>
</dbReference>